<dbReference type="Proteomes" id="UP000257109">
    <property type="component" value="Unassembled WGS sequence"/>
</dbReference>
<comment type="caution">
    <text evidence="2">The sequence shown here is derived from an EMBL/GenBank/DDBJ whole genome shotgun (WGS) entry which is preliminary data.</text>
</comment>
<dbReference type="EMBL" id="QJKJ01010325">
    <property type="protein sequence ID" value="RDX74012.1"/>
    <property type="molecule type" value="Genomic_DNA"/>
</dbReference>
<organism evidence="2 3">
    <name type="scientific">Mucuna pruriens</name>
    <name type="common">Velvet bean</name>
    <name type="synonym">Dolichos pruriens</name>
    <dbReference type="NCBI Taxonomy" id="157652"/>
    <lineage>
        <taxon>Eukaryota</taxon>
        <taxon>Viridiplantae</taxon>
        <taxon>Streptophyta</taxon>
        <taxon>Embryophyta</taxon>
        <taxon>Tracheophyta</taxon>
        <taxon>Spermatophyta</taxon>
        <taxon>Magnoliopsida</taxon>
        <taxon>eudicotyledons</taxon>
        <taxon>Gunneridae</taxon>
        <taxon>Pentapetalae</taxon>
        <taxon>rosids</taxon>
        <taxon>fabids</taxon>
        <taxon>Fabales</taxon>
        <taxon>Fabaceae</taxon>
        <taxon>Papilionoideae</taxon>
        <taxon>50 kb inversion clade</taxon>
        <taxon>NPAAA clade</taxon>
        <taxon>indigoferoid/millettioid clade</taxon>
        <taxon>Phaseoleae</taxon>
        <taxon>Mucuna</taxon>
    </lineage>
</organism>
<reference evidence="2" key="1">
    <citation type="submission" date="2018-05" db="EMBL/GenBank/DDBJ databases">
        <title>Draft genome of Mucuna pruriens seed.</title>
        <authorList>
            <person name="Nnadi N.E."/>
            <person name="Vos R."/>
            <person name="Hasami M.H."/>
            <person name="Devisetty U.K."/>
            <person name="Aguiy J.C."/>
        </authorList>
    </citation>
    <scope>NUCLEOTIDE SEQUENCE [LARGE SCALE GENOMIC DNA]</scope>
    <source>
        <strain evidence="2">JCA_2017</strain>
    </source>
</reference>
<dbReference type="OrthoDB" id="1731207at2759"/>
<feature type="region of interest" description="Disordered" evidence="1">
    <location>
        <begin position="151"/>
        <end position="171"/>
    </location>
</feature>
<accession>A0A371F6T7</accession>
<protein>
    <recommendedName>
        <fullName evidence="4">Retrotransposon gag domain-containing protein</fullName>
    </recommendedName>
</protein>
<feature type="non-terminal residue" evidence="2">
    <location>
        <position position="1"/>
    </location>
</feature>
<keyword evidence="3" id="KW-1185">Reference proteome</keyword>
<sequence>MINLHCWFYRQVAVAVRIKFPFSPGHALRTLIISFGIRVSALEISNLIMAREEGKQDVDLKLVIKAFQEQFKALNINLEWEKKFEHNYYEEMKIAMTRANVREDHEVTMARFIGGLTKEITDLVELQHYMEIKDLLHKAIQVERQMKSKSSSKFASSSSSSCRSNWKNNKVVTNPKEEVKAKYLNAPFR</sequence>
<evidence type="ECO:0000256" key="1">
    <source>
        <dbReference type="SAM" id="MobiDB-lite"/>
    </source>
</evidence>
<evidence type="ECO:0000313" key="3">
    <source>
        <dbReference type="Proteomes" id="UP000257109"/>
    </source>
</evidence>
<name>A0A371F6T7_MUCPR</name>
<dbReference type="PANTHER" id="PTHR35046:SF9">
    <property type="entry name" value="RNA-DIRECTED DNA POLYMERASE"/>
    <property type="match status" value="1"/>
</dbReference>
<dbReference type="AlphaFoldDB" id="A0A371F6T7"/>
<feature type="non-terminal residue" evidence="2">
    <location>
        <position position="189"/>
    </location>
</feature>
<proteinExistence type="predicted"/>
<gene>
    <name evidence="2" type="ORF">CR513_46289</name>
</gene>
<evidence type="ECO:0008006" key="4">
    <source>
        <dbReference type="Google" id="ProtNLM"/>
    </source>
</evidence>
<feature type="compositionally biased region" description="Low complexity" evidence="1">
    <location>
        <begin position="151"/>
        <end position="170"/>
    </location>
</feature>
<evidence type="ECO:0000313" key="2">
    <source>
        <dbReference type="EMBL" id="RDX74012.1"/>
    </source>
</evidence>
<dbReference type="PANTHER" id="PTHR35046">
    <property type="entry name" value="ZINC KNUCKLE (CCHC-TYPE) FAMILY PROTEIN"/>
    <property type="match status" value="1"/>
</dbReference>